<comment type="caution">
    <text evidence="3">The sequence shown here is derived from an EMBL/GenBank/DDBJ whole genome shotgun (WGS) entry which is preliminary data.</text>
</comment>
<feature type="transmembrane region" description="Helical" evidence="1">
    <location>
        <begin position="152"/>
        <end position="175"/>
    </location>
</feature>
<dbReference type="Proteomes" id="UP001175271">
    <property type="component" value="Unassembled WGS sequence"/>
</dbReference>
<evidence type="ECO:0000313" key="3">
    <source>
        <dbReference type="EMBL" id="KAK0414234.1"/>
    </source>
</evidence>
<evidence type="ECO:0000313" key="4">
    <source>
        <dbReference type="Proteomes" id="UP001175271"/>
    </source>
</evidence>
<gene>
    <name evidence="3" type="ORF">QR680_007221</name>
</gene>
<feature type="chain" id="PRO_5041378623" evidence="2">
    <location>
        <begin position="19"/>
        <end position="182"/>
    </location>
</feature>
<name>A0AA39I0M8_9BILA</name>
<dbReference type="AlphaFoldDB" id="A0AA39I0M8"/>
<reference evidence="3" key="1">
    <citation type="submission" date="2023-06" db="EMBL/GenBank/DDBJ databases">
        <title>Genomic analysis of the entomopathogenic nematode Steinernema hermaphroditum.</title>
        <authorList>
            <person name="Schwarz E.M."/>
            <person name="Heppert J.K."/>
            <person name="Baniya A."/>
            <person name="Schwartz H.T."/>
            <person name="Tan C.-H."/>
            <person name="Antoshechkin I."/>
            <person name="Sternberg P.W."/>
            <person name="Goodrich-Blair H."/>
            <person name="Dillman A.R."/>
        </authorList>
    </citation>
    <scope>NUCLEOTIDE SEQUENCE</scope>
    <source>
        <strain evidence="3">PS9179</strain>
        <tissue evidence="3">Whole animal</tissue>
    </source>
</reference>
<accession>A0AA39I0M8</accession>
<keyword evidence="1" id="KW-0812">Transmembrane</keyword>
<keyword evidence="2" id="KW-0732">Signal</keyword>
<dbReference type="EMBL" id="JAUCMV010000003">
    <property type="protein sequence ID" value="KAK0414234.1"/>
    <property type="molecule type" value="Genomic_DNA"/>
</dbReference>
<keyword evidence="1" id="KW-0472">Membrane</keyword>
<protein>
    <submittedName>
        <fullName evidence="3">Uncharacterized protein</fullName>
    </submittedName>
</protein>
<proteinExistence type="predicted"/>
<evidence type="ECO:0000256" key="1">
    <source>
        <dbReference type="SAM" id="Phobius"/>
    </source>
</evidence>
<keyword evidence="1" id="KW-1133">Transmembrane helix</keyword>
<keyword evidence="4" id="KW-1185">Reference proteome</keyword>
<organism evidence="3 4">
    <name type="scientific">Steinernema hermaphroditum</name>
    <dbReference type="NCBI Taxonomy" id="289476"/>
    <lineage>
        <taxon>Eukaryota</taxon>
        <taxon>Metazoa</taxon>
        <taxon>Ecdysozoa</taxon>
        <taxon>Nematoda</taxon>
        <taxon>Chromadorea</taxon>
        <taxon>Rhabditida</taxon>
        <taxon>Tylenchina</taxon>
        <taxon>Panagrolaimomorpha</taxon>
        <taxon>Strongyloidoidea</taxon>
        <taxon>Steinernematidae</taxon>
        <taxon>Steinernema</taxon>
    </lineage>
</organism>
<feature type="signal peptide" evidence="2">
    <location>
        <begin position="1"/>
        <end position="18"/>
    </location>
</feature>
<evidence type="ECO:0000256" key="2">
    <source>
        <dbReference type="SAM" id="SignalP"/>
    </source>
</evidence>
<sequence length="182" mass="19933">MHLLSVIFIFLLCPIGFAEESLQIENIVSSTMTTDKVISNSSNDNSTSTPILMNLSGLNITPTPENGSSVAHHELTKEMSGVMPERTISTESRNGGNFISSLFACDETDFNIFSFYDDFLALNSAVEANRTPSYIHHELGPKPQKPKPNKRFVAIFVLAIGIALVSAVFFTLSLFKLLCPVT</sequence>